<feature type="binding site" evidence="12">
    <location>
        <position position="283"/>
    </location>
    <ligand>
        <name>5-aminolevulinate</name>
        <dbReference type="ChEBI" id="CHEBI:356416"/>
        <label>2</label>
    </ligand>
</feature>
<evidence type="ECO:0000256" key="15">
    <source>
        <dbReference type="RuleBase" id="RU004161"/>
    </source>
</evidence>
<gene>
    <name evidence="16" type="ORF">FM105_09290</name>
</gene>
<evidence type="ECO:0000256" key="11">
    <source>
        <dbReference type="PIRSR" id="PIRSR001415-1"/>
    </source>
</evidence>
<dbReference type="RefSeq" id="WP_087008356.1">
    <property type="nucleotide sequence ID" value="NZ_FWFF01000017.1"/>
</dbReference>
<evidence type="ECO:0000313" key="16">
    <source>
        <dbReference type="EMBL" id="SLM98664.1"/>
    </source>
</evidence>
<evidence type="ECO:0000256" key="6">
    <source>
        <dbReference type="ARBA" id="ARBA00023133"/>
    </source>
</evidence>
<dbReference type="PROSITE" id="PS00169">
    <property type="entry name" value="D_ALA_DEHYDRATASE"/>
    <property type="match status" value="1"/>
</dbReference>
<dbReference type="GO" id="GO:0005829">
    <property type="term" value="C:cytosol"/>
    <property type="evidence" value="ECO:0007669"/>
    <property type="project" value="TreeGrafter"/>
</dbReference>
<feature type="binding site" evidence="13">
    <location>
        <position position="242"/>
    </location>
    <ligand>
        <name>Mg(2+)</name>
        <dbReference type="ChEBI" id="CHEBI:18420"/>
    </ligand>
</feature>
<dbReference type="SUPFAM" id="SSF51569">
    <property type="entry name" value="Aldolase"/>
    <property type="match status" value="1"/>
</dbReference>
<dbReference type="SMART" id="SM01004">
    <property type="entry name" value="ALAD"/>
    <property type="match status" value="1"/>
</dbReference>
<evidence type="ECO:0000256" key="13">
    <source>
        <dbReference type="PIRSR" id="PIRSR001415-5"/>
    </source>
</evidence>
<feature type="active site" description="Schiff-base intermediate with substrate" evidence="11">
    <location>
        <position position="257"/>
    </location>
</feature>
<dbReference type="EC" id="4.2.1.24" evidence="4 14"/>
<evidence type="ECO:0000256" key="7">
    <source>
        <dbReference type="ARBA" id="ARBA00023239"/>
    </source>
</evidence>
<evidence type="ECO:0000256" key="4">
    <source>
        <dbReference type="ARBA" id="ARBA00012053"/>
    </source>
</evidence>
<evidence type="ECO:0000256" key="8">
    <source>
        <dbReference type="ARBA" id="ARBA00023244"/>
    </source>
</evidence>
<dbReference type="PIRSF" id="PIRSF001415">
    <property type="entry name" value="Porphbilin_synth"/>
    <property type="match status" value="1"/>
</dbReference>
<evidence type="ECO:0000256" key="9">
    <source>
        <dbReference type="ARBA" id="ARBA00025628"/>
    </source>
</evidence>
<dbReference type="UniPathway" id="UPA00251">
    <property type="reaction ID" value="UER00318"/>
</dbReference>
<accession>A0A1X6XH96</accession>
<protein>
    <recommendedName>
        <fullName evidence="5 14">Delta-aminolevulinic acid dehydratase</fullName>
        <ecNumber evidence="4 14">4.2.1.24</ecNumber>
    </recommendedName>
</protein>
<feature type="binding site" evidence="12">
    <location>
        <position position="322"/>
    </location>
    <ligand>
        <name>5-aminolevulinate</name>
        <dbReference type="ChEBI" id="CHEBI:356416"/>
        <label>2</label>
    </ligand>
</feature>
<dbReference type="InterPro" id="IPR030656">
    <property type="entry name" value="ALAD_AS"/>
</dbReference>
<dbReference type="GO" id="GO:0008270">
    <property type="term" value="F:zinc ion binding"/>
    <property type="evidence" value="ECO:0007669"/>
    <property type="project" value="TreeGrafter"/>
</dbReference>
<keyword evidence="17" id="KW-1185">Reference proteome</keyword>
<proteinExistence type="inferred from homology"/>
<feature type="binding site" evidence="12">
    <location>
        <position position="226"/>
    </location>
    <ligand>
        <name>5-aminolevulinate</name>
        <dbReference type="ChEBI" id="CHEBI:356416"/>
        <label>1</label>
    </ligand>
</feature>
<dbReference type="Proteomes" id="UP000196581">
    <property type="component" value="Unassembled WGS sequence"/>
</dbReference>
<reference evidence="17" key="1">
    <citation type="submission" date="2017-02" db="EMBL/GenBank/DDBJ databases">
        <authorList>
            <person name="Dridi B."/>
        </authorList>
    </citation>
    <scope>NUCLEOTIDE SEQUENCE [LARGE SCALE GENOMIC DNA]</scope>
    <source>
        <strain evidence="17">B Co 03.10</strain>
    </source>
</reference>
<evidence type="ECO:0000256" key="3">
    <source>
        <dbReference type="ARBA" id="ARBA00011823"/>
    </source>
</evidence>
<evidence type="ECO:0000256" key="5">
    <source>
        <dbReference type="ARBA" id="ARBA00020771"/>
    </source>
</evidence>
<evidence type="ECO:0000256" key="12">
    <source>
        <dbReference type="PIRSR" id="PIRSR001415-2"/>
    </source>
</evidence>
<comment type="catalytic activity">
    <reaction evidence="10 14">
        <text>2 5-aminolevulinate = porphobilinogen + 2 H2O + H(+)</text>
        <dbReference type="Rhea" id="RHEA:24064"/>
        <dbReference type="ChEBI" id="CHEBI:15377"/>
        <dbReference type="ChEBI" id="CHEBI:15378"/>
        <dbReference type="ChEBI" id="CHEBI:58126"/>
        <dbReference type="ChEBI" id="CHEBI:356416"/>
        <dbReference type="EC" id="4.2.1.24"/>
    </reaction>
</comment>
<organism evidence="16 17">
    <name type="scientific">Brevibacterium yomogidense</name>
    <dbReference type="NCBI Taxonomy" id="946573"/>
    <lineage>
        <taxon>Bacteria</taxon>
        <taxon>Bacillati</taxon>
        <taxon>Actinomycetota</taxon>
        <taxon>Actinomycetes</taxon>
        <taxon>Micrococcales</taxon>
        <taxon>Brevibacteriaceae</taxon>
        <taxon>Brevibacterium</taxon>
    </lineage>
</organism>
<keyword evidence="7 14" id="KW-0456">Lyase</keyword>
<keyword evidence="6" id="KW-0350">Heme biosynthesis</keyword>
<keyword evidence="13" id="KW-0479">Metal-binding</keyword>
<keyword evidence="8 14" id="KW-0627">Porphyrin biosynthesis</keyword>
<name>A0A1X6XH96_9MICO</name>
<feature type="binding site" evidence="12">
    <location>
        <position position="215"/>
    </location>
    <ligand>
        <name>5-aminolevulinate</name>
        <dbReference type="ChEBI" id="CHEBI:356416"/>
        <label>1</label>
    </ligand>
</feature>
<dbReference type="Gene3D" id="3.20.20.70">
    <property type="entry name" value="Aldolase class I"/>
    <property type="match status" value="1"/>
</dbReference>
<dbReference type="AlphaFoldDB" id="A0A1X6XH96"/>
<dbReference type="InterPro" id="IPR013785">
    <property type="entry name" value="Aldolase_TIM"/>
</dbReference>
<evidence type="ECO:0000313" key="17">
    <source>
        <dbReference type="Proteomes" id="UP000196581"/>
    </source>
</evidence>
<dbReference type="PRINTS" id="PR00144">
    <property type="entry name" value="DALDHYDRTASE"/>
</dbReference>
<dbReference type="NCBIfam" id="NF006762">
    <property type="entry name" value="PRK09283.1"/>
    <property type="match status" value="1"/>
</dbReference>
<evidence type="ECO:0000256" key="10">
    <source>
        <dbReference type="ARBA" id="ARBA00047651"/>
    </source>
</evidence>
<comment type="function">
    <text evidence="9">Catalyzes an early step in the biosynthesis of tetrapyrroles. Binds two molecules of 5-aminolevulinate per subunit, each at a distinct site, and catalyzes their condensation to form porphobilinogen.</text>
</comment>
<dbReference type="FunFam" id="3.20.20.70:FF:000019">
    <property type="entry name" value="Delta-aminolevulinic acid dehydratase"/>
    <property type="match status" value="1"/>
</dbReference>
<dbReference type="PANTHER" id="PTHR11458">
    <property type="entry name" value="DELTA-AMINOLEVULINIC ACID DEHYDRATASE"/>
    <property type="match status" value="1"/>
</dbReference>
<keyword evidence="13" id="KW-0460">Magnesium</keyword>
<comment type="similarity">
    <text evidence="2 15">Belongs to the ALAD family.</text>
</comment>
<evidence type="ECO:0000256" key="1">
    <source>
        <dbReference type="ARBA" id="ARBA00004694"/>
    </source>
</evidence>
<dbReference type="GO" id="GO:0004655">
    <property type="term" value="F:porphobilinogen synthase activity"/>
    <property type="evidence" value="ECO:0007669"/>
    <property type="project" value="UniProtKB-EC"/>
</dbReference>
<sequence length="354" mass="37677">MDSRPVYQLADGAPRPRRLRTTPALRRLVSENRLHAADLILPMFVKESLEEPLELTSMPGVKQHTLDSLLSDARAAVAAGVGGLMLFGIPTLRDEQGSQGDDPDGILNRALRLLRDELGDDTVIMADLCLDEFTSHGHCGVLAADGTVDNDATLDRYASLAVAQADAGAHVLGLSGMMDGQVAAVRHALDATGHQDVVVLAYAAKFASAFYGPFREAVDSQLTGDRRTYQQDAANGREALRELELDITEGADIVMVKPGTPYLDVLADAAAASSVPVWAYQISGEYAMIEFAARAGAIERMPAILESLVGFKRAGADAVLTYWAAEVAALLNGQADPAATQTATQTTTQTTEDR</sequence>
<dbReference type="Pfam" id="PF00490">
    <property type="entry name" value="ALAD"/>
    <property type="match status" value="1"/>
</dbReference>
<evidence type="ECO:0000256" key="14">
    <source>
        <dbReference type="RuleBase" id="RU000515"/>
    </source>
</evidence>
<dbReference type="InterPro" id="IPR001731">
    <property type="entry name" value="ALAD"/>
</dbReference>
<dbReference type="GO" id="GO:0006782">
    <property type="term" value="P:protoporphyrinogen IX biosynthetic process"/>
    <property type="evidence" value="ECO:0007669"/>
    <property type="project" value="UniProtKB-UniPathway"/>
</dbReference>
<comment type="pathway">
    <text evidence="1">Porphyrin-containing compound metabolism; protoporphyrin-IX biosynthesis; coproporphyrinogen-III from 5-aminolevulinate: step 1/4.</text>
</comment>
<dbReference type="EMBL" id="FWFF01000017">
    <property type="protein sequence ID" value="SLM98664.1"/>
    <property type="molecule type" value="Genomic_DNA"/>
</dbReference>
<feature type="active site" description="Schiff-base intermediate with substrate" evidence="11">
    <location>
        <position position="205"/>
    </location>
</feature>
<dbReference type="PANTHER" id="PTHR11458:SF0">
    <property type="entry name" value="DELTA-AMINOLEVULINIC ACID DEHYDRATASE"/>
    <property type="match status" value="1"/>
</dbReference>
<evidence type="ECO:0000256" key="2">
    <source>
        <dbReference type="ARBA" id="ARBA00008055"/>
    </source>
</evidence>
<comment type="subunit">
    <text evidence="3 14">Homooctamer.</text>
</comment>